<dbReference type="RefSeq" id="YP_003331403.1">
    <property type="nucleotide sequence ID" value="NC_013584.1"/>
</dbReference>
<dbReference type="CTD" id="4509"/>
<feature type="transmembrane region" description="Helical" evidence="1">
    <location>
        <begin position="6"/>
        <end position="29"/>
    </location>
</feature>
<geneLocation type="mitochondrion" evidence="2"/>
<keyword evidence="1" id="KW-0472">Membrane</keyword>
<keyword evidence="1" id="KW-1133">Transmembrane helix</keyword>
<gene>
    <name evidence="2" type="primary">atp8</name>
</gene>
<dbReference type="EMBL" id="FN313538">
    <property type="protein sequence ID" value="CAX68852.1"/>
    <property type="molecule type" value="Genomic_DNA"/>
</dbReference>
<protein>
    <submittedName>
        <fullName evidence="2">ATPase subunit 8</fullName>
    </submittedName>
</protein>
<dbReference type="AlphaFoldDB" id="D1GKZ8"/>
<sequence>MPQLNTSLVLFIFFFFLFTYYLLFITQLIDKQNIL</sequence>
<proteinExistence type="predicted"/>
<dbReference type="GeneID" id="8656543"/>
<evidence type="ECO:0000313" key="2">
    <source>
        <dbReference type="EMBL" id="CAX68852.1"/>
    </source>
</evidence>
<name>D1GKZ8_APLCO</name>
<reference evidence="2" key="1">
    <citation type="journal article" date="2009" name="Mol. Biol. Evol.">
        <title>Hyper-variability of ascidian mitochondrial gene order: exposing the myth of deuterostome organelle genome stability.</title>
        <authorList>
            <person name="Gissi C."/>
            <person name="Pesole G."/>
            <person name="Mastrototaro F."/>
            <person name="Iannelli F."/>
            <person name="Guida V."/>
            <person name="Griggio F."/>
        </authorList>
    </citation>
    <scope>NUCLEOTIDE SEQUENCE</scope>
    <source>
        <tissue evidence="2">Single colony</tissue>
    </source>
</reference>
<accession>D1GKZ8</accession>
<keyword evidence="2" id="KW-0496">Mitochondrion</keyword>
<organism evidence="2">
    <name type="scientific">Aplidium conicum</name>
    <name type="common">Conical sea squirt</name>
    <name type="synonym">Alcyonium conicum</name>
    <dbReference type="NCBI Taxonomy" id="286149"/>
    <lineage>
        <taxon>Eukaryota</taxon>
        <taxon>Metazoa</taxon>
        <taxon>Chordata</taxon>
        <taxon>Tunicata</taxon>
        <taxon>Ascidiacea</taxon>
        <taxon>Aplousobranchia</taxon>
        <taxon>Polyclinidae</taxon>
        <taxon>Aplidium</taxon>
    </lineage>
</organism>
<keyword evidence="1" id="KW-0812">Transmembrane</keyword>
<evidence type="ECO:0000256" key="1">
    <source>
        <dbReference type="SAM" id="Phobius"/>
    </source>
</evidence>